<dbReference type="KEGG" id="pace:A6070_10620"/>
<dbReference type="Proteomes" id="UP000182264">
    <property type="component" value="Chromosome"/>
</dbReference>
<dbReference type="STRING" id="29542.A6070_10620"/>
<protein>
    <submittedName>
        <fullName evidence="1">Uncharacterized protein</fullName>
    </submittedName>
</protein>
<sequence>MNRLAIKEYICMHFNPDLSAMDRLNIISRLVSQDEVAVSLLEKLLSTAEGYFGKVVLMEGQMKTARLRLEGEELRELTEVLDKNRKLAHEALISDLHIFNRYLLKNYEDVPTGGLYSKDPDSIRDRVAIADWAGELLAALFNGRRR</sequence>
<dbReference type="OrthoDB" id="5402322at2"/>
<reference evidence="1 2" key="1">
    <citation type="journal article" date="2017" name="Genome Announc.">
        <title>Complete Genome Sequences of Two Acetylene-Fermenting Pelobacter acetylenicus Strains.</title>
        <authorList>
            <person name="Sutton J.M."/>
            <person name="Baesman S.M."/>
            <person name="Fierst J.L."/>
            <person name="Poret-Peterson A.T."/>
            <person name="Oremland R.S."/>
            <person name="Dunlap D.S."/>
            <person name="Akob D.M."/>
        </authorList>
    </citation>
    <scope>NUCLEOTIDE SEQUENCE [LARGE SCALE GENOMIC DNA]</scope>
    <source>
        <strain evidence="1 2">DSM 3247</strain>
    </source>
</reference>
<evidence type="ECO:0000313" key="1">
    <source>
        <dbReference type="EMBL" id="APG23930.1"/>
    </source>
</evidence>
<dbReference type="Gene3D" id="1.10.287.800">
    <property type="entry name" value="protein ne1242"/>
    <property type="match status" value="1"/>
</dbReference>
<dbReference type="EMBL" id="CP015518">
    <property type="protein sequence ID" value="APG23930.1"/>
    <property type="molecule type" value="Genomic_DNA"/>
</dbReference>
<name>A0A1L3GDA6_SYNAC</name>
<gene>
    <name evidence="1" type="ORF">A7E75_02000</name>
</gene>
<organism evidence="1 2">
    <name type="scientific">Syntrophotalea acetylenica</name>
    <name type="common">Pelobacter acetylenicus</name>
    <dbReference type="NCBI Taxonomy" id="29542"/>
    <lineage>
        <taxon>Bacteria</taxon>
        <taxon>Pseudomonadati</taxon>
        <taxon>Thermodesulfobacteriota</taxon>
        <taxon>Desulfuromonadia</taxon>
        <taxon>Desulfuromonadales</taxon>
        <taxon>Syntrophotaleaceae</taxon>
        <taxon>Syntrophotalea</taxon>
    </lineage>
</organism>
<dbReference type="Pfam" id="PF11554">
    <property type="entry name" value="DUF3232"/>
    <property type="match status" value="1"/>
</dbReference>
<proteinExistence type="predicted"/>
<evidence type="ECO:0000313" key="2">
    <source>
        <dbReference type="Proteomes" id="UP000182264"/>
    </source>
</evidence>
<accession>A0A1L3GDA6</accession>
<dbReference type="InterPro" id="IPR021618">
    <property type="entry name" value="DUF3232"/>
</dbReference>
<dbReference type="RefSeq" id="WP_072285745.1">
    <property type="nucleotide sequence ID" value="NZ_CP015455.1"/>
</dbReference>
<dbReference type="AlphaFoldDB" id="A0A1L3GDA6"/>
<keyword evidence="2" id="KW-1185">Reference proteome</keyword>